<name>A0A175YCY2_DAUCS</name>
<evidence type="ECO:0000313" key="2">
    <source>
        <dbReference type="EMBL" id="KZM81474.1"/>
    </source>
</evidence>
<gene>
    <name evidence="2" type="ORF">DCAR_029087</name>
</gene>
<comment type="caution">
    <text evidence="2">The sequence shown here is derived from an EMBL/GenBank/DDBJ whole genome shotgun (WGS) entry which is preliminary data.</text>
</comment>
<proteinExistence type="predicted"/>
<keyword evidence="1" id="KW-1133">Transmembrane helix</keyword>
<reference evidence="2" key="1">
    <citation type="journal article" date="2016" name="Nat. Genet.">
        <title>A high-quality carrot genome assembly provides new insights into carotenoid accumulation and asterid genome evolution.</title>
        <authorList>
            <person name="Iorizzo M."/>
            <person name="Ellison S."/>
            <person name="Senalik D."/>
            <person name="Zeng P."/>
            <person name="Satapoomin P."/>
            <person name="Huang J."/>
            <person name="Bowman M."/>
            <person name="Iovene M."/>
            <person name="Sanseverino W."/>
            <person name="Cavagnaro P."/>
            <person name="Yildiz M."/>
            <person name="Macko-Podgorni A."/>
            <person name="Moranska E."/>
            <person name="Grzebelus E."/>
            <person name="Grzebelus D."/>
            <person name="Ashrafi H."/>
            <person name="Zheng Z."/>
            <person name="Cheng S."/>
            <person name="Spooner D."/>
            <person name="Van Deynze A."/>
            <person name="Simon P."/>
        </authorList>
    </citation>
    <scope>NUCLEOTIDE SEQUENCE [LARGE SCALE GENOMIC DNA]</scope>
    <source>
        <tissue evidence="2">Leaf</tissue>
    </source>
</reference>
<keyword evidence="1" id="KW-0812">Transmembrane</keyword>
<sequence length="85" mass="9411">MLGSLANMRCLHSFDTASFVIMHGNCTSVFSSVILQILLVNVLGHDGLAPNKPSPLPTATKTKTKTKKKMMINNHIWDGSFRRQI</sequence>
<keyword evidence="1" id="KW-0472">Membrane</keyword>
<protein>
    <submittedName>
        <fullName evidence="2">Uncharacterized protein</fullName>
    </submittedName>
</protein>
<evidence type="ECO:0000256" key="1">
    <source>
        <dbReference type="SAM" id="Phobius"/>
    </source>
</evidence>
<dbReference type="AlphaFoldDB" id="A0A175YCY2"/>
<dbReference type="Gramene" id="KZM81474">
    <property type="protein sequence ID" value="KZM81474"/>
    <property type="gene ID" value="DCAR_029087"/>
</dbReference>
<dbReference type="EMBL" id="LNRQ01000009">
    <property type="protein sequence ID" value="KZM81474.1"/>
    <property type="molecule type" value="Genomic_DNA"/>
</dbReference>
<organism evidence="2">
    <name type="scientific">Daucus carota subsp. sativus</name>
    <name type="common">Carrot</name>
    <dbReference type="NCBI Taxonomy" id="79200"/>
    <lineage>
        <taxon>Eukaryota</taxon>
        <taxon>Viridiplantae</taxon>
        <taxon>Streptophyta</taxon>
        <taxon>Embryophyta</taxon>
        <taxon>Tracheophyta</taxon>
        <taxon>Spermatophyta</taxon>
        <taxon>Magnoliopsida</taxon>
        <taxon>eudicotyledons</taxon>
        <taxon>Gunneridae</taxon>
        <taxon>Pentapetalae</taxon>
        <taxon>asterids</taxon>
        <taxon>campanulids</taxon>
        <taxon>Apiales</taxon>
        <taxon>Apiaceae</taxon>
        <taxon>Apioideae</taxon>
        <taxon>Scandiceae</taxon>
        <taxon>Daucinae</taxon>
        <taxon>Daucus</taxon>
        <taxon>Daucus sect. Daucus</taxon>
    </lineage>
</organism>
<accession>A0A175YCY2</accession>
<feature type="transmembrane region" description="Helical" evidence="1">
    <location>
        <begin position="20"/>
        <end position="43"/>
    </location>
</feature>